<dbReference type="AlphaFoldDB" id="A0A2J4RFW7"/>
<dbReference type="InterPro" id="IPR018874">
    <property type="entry name" value="Phage_Mx8_p63_C"/>
</dbReference>
<protein>
    <recommendedName>
        <fullName evidence="2">Bacteriophage Mx8 p63 C-terminal domain-containing protein</fullName>
    </recommendedName>
</protein>
<evidence type="ECO:0000313" key="4">
    <source>
        <dbReference type="Proteomes" id="UP000234505"/>
    </source>
</evidence>
<gene>
    <name evidence="3" type="ORF">CWN50_08555</name>
</gene>
<proteinExistence type="predicted"/>
<sequence>MSEDKKVPVGKAKGGIARAKSLTPKQRSDQAKSGAIARWGYKATHMGNFKDQFGIDAECYVLNDDLKTPVVTKTGLAQLLQIGTLARDIDRLMSAPFMSDMRDPELEEKLEKPLKFQLEARSNNATIAHGFDIGVVIDIAKLLVKARDKGVLPANRIAAAEAAQRLMNASAKSGIRGVAYAVSGYEPAAQAVIEAFKMYVREEARAWEKEFPDELYYEWYRLYELKKPEKGGHPGNFRWFTERHIYETLAKSEGKILDIAKENREENGKRGDKIHMFLSDVGVKALRRHIGKIIGMASMCETKEQYESALERVFK</sequence>
<dbReference type="EMBL" id="PIDS01000202">
    <property type="protein sequence ID" value="PLL42218.1"/>
    <property type="molecule type" value="Genomic_DNA"/>
</dbReference>
<evidence type="ECO:0000259" key="2">
    <source>
        <dbReference type="Pfam" id="PF10546"/>
    </source>
</evidence>
<dbReference type="Pfam" id="PF10546">
    <property type="entry name" value="P63C"/>
    <property type="match status" value="1"/>
</dbReference>
<evidence type="ECO:0000256" key="1">
    <source>
        <dbReference type="SAM" id="MobiDB-lite"/>
    </source>
</evidence>
<comment type="caution">
    <text evidence="3">The sequence shown here is derived from an EMBL/GenBank/DDBJ whole genome shotgun (WGS) entry which is preliminary data.</text>
</comment>
<reference evidence="3 4" key="2">
    <citation type="submission" date="2018-01" db="EMBL/GenBank/DDBJ databases">
        <title>Genomic study of Klebsiella pneumoniae.</title>
        <authorList>
            <person name="Yang Y."/>
            <person name="Bicalho R."/>
        </authorList>
    </citation>
    <scope>NUCLEOTIDE SEQUENCE [LARGE SCALE GENOMIC DNA]</scope>
    <source>
        <strain evidence="3 4">A11</strain>
    </source>
</reference>
<feature type="region of interest" description="Disordered" evidence="1">
    <location>
        <begin position="1"/>
        <end position="33"/>
    </location>
</feature>
<reference evidence="3 4" key="1">
    <citation type="submission" date="2017-11" db="EMBL/GenBank/DDBJ databases">
        <authorList>
            <person name="Han C.G."/>
        </authorList>
    </citation>
    <scope>NUCLEOTIDE SEQUENCE [LARGE SCALE GENOMIC DNA]</scope>
    <source>
        <strain evidence="3 4">A11</strain>
    </source>
</reference>
<organism evidence="3 4">
    <name type="scientific">Klebsiella michiganensis</name>
    <dbReference type="NCBI Taxonomy" id="1134687"/>
    <lineage>
        <taxon>Bacteria</taxon>
        <taxon>Pseudomonadati</taxon>
        <taxon>Pseudomonadota</taxon>
        <taxon>Gammaproteobacteria</taxon>
        <taxon>Enterobacterales</taxon>
        <taxon>Enterobacteriaceae</taxon>
        <taxon>Klebsiella/Raoultella group</taxon>
        <taxon>Klebsiella</taxon>
    </lineage>
</organism>
<dbReference type="RefSeq" id="WP_064357807.1">
    <property type="nucleotide sequence ID" value="NZ_CABHEL010000004.1"/>
</dbReference>
<accession>A0A2J4RFW7</accession>
<dbReference type="Proteomes" id="UP000234505">
    <property type="component" value="Unassembled WGS sequence"/>
</dbReference>
<feature type="domain" description="Bacteriophage Mx8 p63 C-terminal" evidence="2">
    <location>
        <begin position="197"/>
        <end position="285"/>
    </location>
</feature>
<evidence type="ECO:0000313" key="3">
    <source>
        <dbReference type="EMBL" id="PLL42218.1"/>
    </source>
</evidence>
<name>A0A2J4RFW7_9ENTR</name>